<reference evidence="4" key="3">
    <citation type="submission" date="2019-02" db="EMBL/GenBank/DDBJ databases">
        <authorList>
            <person name="Buron G."/>
            <person name="Chaylann A."/>
            <person name="Dolejs I."/>
            <person name="Forster J."/>
            <person name="Miks M.H."/>
        </authorList>
    </citation>
    <scope>NUCLEOTIDE SEQUENCE</scope>
    <source>
        <strain evidence="4">DSM 10551</strain>
    </source>
</reference>
<dbReference type="Pfam" id="PF02452">
    <property type="entry name" value="PemK_toxin"/>
    <property type="match status" value="1"/>
</dbReference>
<keyword evidence="6" id="KW-1185">Reference proteome</keyword>
<dbReference type="PANTHER" id="PTHR33988:SF3">
    <property type="entry name" value="ENDORIBONUCLEASE TOXIN CHPB-RELATED"/>
    <property type="match status" value="1"/>
</dbReference>
<dbReference type="SUPFAM" id="SSF50118">
    <property type="entry name" value="Cell growth inhibitor/plasmid maintenance toxic component"/>
    <property type="match status" value="1"/>
</dbReference>
<protein>
    <recommendedName>
        <fullName evidence="7">Cell division protein</fullName>
    </recommendedName>
</protein>
<dbReference type="InterPro" id="IPR011067">
    <property type="entry name" value="Plasmid_toxin/cell-grow_inhib"/>
</dbReference>
<dbReference type="GO" id="GO:0003677">
    <property type="term" value="F:DNA binding"/>
    <property type="evidence" value="ECO:0007669"/>
    <property type="project" value="InterPro"/>
</dbReference>
<reference evidence="3 5" key="1">
    <citation type="submission" date="2017-04" db="EMBL/GenBank/DDBJ databases">
        <title>Kefir bacterial isolates.</title>
        <authorList>
            <person name="Kim Y."/>
            <person name="Blasche S."/>
            <person name="Patil K.R."/>
        </authorList>
    </citation>
    <scope>NUCLEOTIDE SEQUENCE [LARGE SCALE GENOMIC DNA]</scope>
    <source>
        <strain evidence="3 5">OG2</strain>
    </source>
</reference>
<accession>A0A269YHN7</accession>
<dbReference type="EMBL" id="PUFL01000032">
    <property type="protein sequence ID" value="TDG93409.1"/>
    <property type="molecule type" value="Genomic_DNA"/>
</dbReference>
<evidence type="ECO:0000313" key="6">
    <source>
        <dbReference type="Proteomes" id="UP000294668"/>
    </source>
</evidence>
<organism evidence="3 5">
    <name type="scientific">Lentilactobacillus parakefiri</name>
    <dbReference type="NCBI Taxonomy" id="152332"/>
    <lineage>
        <taxon>Bacteria</taxon>
        <taxon>Bacillati</taxon>
        <taxon>Bacillota</taxon>
        <taxon>Bacilli</taxon>
        <taxon>Lactobacillales</taxon>
        <taxon>Lactobacillaceae</taxon>
        <taxon>Lentilactobacillus</taxon>
    </lineage>
</organism>
<evidence type="ECO:0000313" key="3">
    <source>
        <dbReference type="EMBL" id="PAK85067.1"/>
    </source>
</evidence>
<proteinExistence type="inferred from homology"/>
<reference evidence="4 6" key="2">
    <citation type="journal article" date="2019" name="Appl. Microbiol. Biotechnol.">
        <title>Uncovering carbohydrate metabolism through a genotype-phenotype association study of 56 lactic acid bacteria genomes.</title>
        <authorList>
            <person name="Buron-Moles G."/>
            <person name="Chailyan A."/>
            <person name="Dolejs I."/>
            <person name="Forster J."/>
            <person name="Miks M.H."/>
        </authorList>
    </citation>
    <scope>NUCLEOTIDE SEQUENCE [LARGE SCALE GENOMIC DNA]</scope>
    <source>
        <strain evidence="4 6">DSM 10551</strain>
    </source>
</reference>
<gene>
    <name evidence="3" type="ORF">B8W98_04210</name>
    <name evidence="4" type="ORF">C5L28_000320</name>
</gene>
<dbReference type="OrthoDB" id="9808744at2"/>
<comment type="caution">
    <text evidence="3">The sequence shown here is derived from an EMBL/GenBank/DDBJ whole genome shotgun (WGS) entry which is preliminary data.</text>
</comment>
<comment type="similarity">
    <text evidence="1">Belongs to the PemK/MazF family.</text>
</comment>
<sequence>MEIVRQGDLIWIDAEPHAGREQGGHNPQKGNIRRPMLVISTSQYYRNTGLIIGMPITHKKYSRIDILIPLEDPKSGINGSVITYQMQNFDFQARHGKIVGKVNHHFIQQILPIAVGAFGIDL</sequence>
<dbReference type="PANTHER" id="PTHR33988">
    <property type="entry name" value="ENDORIBONUCLEASE MAZF-RELATED"/>
    <property type="match status" value="1"/>
</dbReference>
<name>A0A269YHN7_9LACO</name>
<dbReference type="GO" id="GO:0004521">
    <property type="term" value="F:RNA endonuclease activity"/>
    <property type="evidence" value="ECO:0007669"/>
    <property type="project" value="TreeGrafter"/>
</dbReference>
<dbReference type="InterPro" id="IPR003477">
    <property type="entry name" value="PemK-like"/>
</dbReference>
<evidence type="ECO:0000256" key="2">
    <source>
        <dbReference type="ARBA" id="ARBA00022649"/>
    </source>
</evidence>
<dbReference type="GO" id="GO:0016075">
    <property type="term" value="P:rRNA catabolic process"/>
    <property type="evidence" value="ECO:0007669"/>
    <property type="project" value="TreeGrafter"/>
</dbReference>
<dbReference type="Proteomes" id="UP000216802">
    <property type="component" value="Unassembled WGS sequence"/>
</dbReference>
<evidence type="ECO:0000313" key="4">
    <source>
        <dbReference type="EMBL" id="TDG93409.1"/>
    </source>
</evidence>
<evidence type="ECO:0000313" key="5">
    <source>
        <dbReference type="Proteomes" id="UP000216802"/>
    </source>
</evidence>
<evidence type="ECO:0008006" key="7">
    <source>
        <dbReference type="Google" id="ProtNLM"/>
    </source>
</evidence>
<dbReference type="AlphaFoldDB" id="A0A269YHN7"/>
<dbReference type="Gene3D" id="2.30.30.110">
    <property type="match status" value="1"/>
</dbReference>
<dbReference type="Proteomes" id="UP000294668">
    <property type="component" value="Unassembled WGS sequence"/>
</dbReference>
<dbReference type="EMBL" id="NCXI01000021">
    <property type="protein sequence ID" value="PAK85067.1"/>
    <property type="molecule type" value="Genomic_DNA"/>
</dbReference>
<keyword evidence="2" id="KW-1277">Toxin-antitoxin system</keyword>
<dbReference type="GO" id="GO:0006402">
    <property type="term" value="P:mRNA catabolic process"/>
    <property type="evidence" value="ECO:0007669"/>
    <property type="project" value="TreeGrafter"/>
</dbReference>
<evidence type="ECO:0000256" key="1">
    <source>
        <dbReference type="ARBA" id="ARBA00007521"/>
    </source>
</evidence>
<dbReference type="RefSeq" id="WP_057961528.1">
    <property type="nucleotide sequence ID" value="NZ_BAAAXO010000025.1"/>
</dbReference>